<dbReference type="Pfam" id="PF25595">
    <property type="entry name" value="Phage_TTP_16"/>
    <property type="match status" value="1"/>
</dbReference>
<proteinExistence type="predicted"/>
<dbReference type="EMBL" id="BK016165">
    <property type="protein sequence ID" value="DAF99380.1"/>
    <property type="molecule type" value="Genomic_DNA"/>
</dbReference>
<reference evidence="1" key="1">
    <citation type="journal article" date="2021" name="Proc. Natl. Acad. Sci. U.S.A.">
        <title>A Catalog of Tens of Thousands of Viruses from Human Metagenomes Reveals Hidden Associations with Chronic Diseases.</title>
        <authorList>
            <person name="Tisza M.J."/>
            <person name="Buck C.B."/>
        </authorList>
    </citation>
    <scope>NUCLEOTIDE SEQUENCE</scope>
    <source>
        <strain evidence="1">CtjKY6</strain>
    </source>
</reference>
<name>A0A8S5UY66_9CAUD</name>
<protein>
    <submittedName>
        <fullName evidence="1">Major tail protein</fullName>
    </submittedName>
</protein>
<accession>A0A8S5UY66</accession>
<dbReference type="InterPro" id="IPR058009">
    <property type="entry name" value="TTP_Phage_16"/>
</dbReference>
<organism evidence="1">
    <name type="scientific">Siphoviridae sp. ctjKY6</name>
    <dbReference type="NCBI Taxonomy" id="2825631"/>
    <lineage>
        <taxon>Viruses</taxon>
        <taxon>Duplodnaviria</taxon>
        <taxon>Heunggongvirae</taxon>
        <taxon>Uroviricota</taxon>
        <taxon>Caudoviricetes</taxon>
    </lineage>
</organism>
<sequence length="173" mass="19376">MLRGNVTILFAAPEAFADWQHPTAAELNAQFSATDNPLNLVFNVSCAILDGYSLGETDPDTDNTRTICDISEVENPTLAKYEGKFTALRDESVDDQGVFNMIRDITMKPDITLFIVERIGKRPNKPFEVGDVFSIYRFQTDYPVDGYESNGFIKYEPNFLQNGAFVLNEKVAA</sequence>
<evidence type="ECO:0000313" key="1">
    <source>
        <dbReference type="EMBL" id="DAF99380.1"/>
    </source>
</evidence>